<organism evidence="4 5">
    <name type="scientific">Achlya hypogyna</name>
    <name type="common">Oomycete</name>
    <name type="synonym">Protoachlya hypogyna</name>
    <dbReference type="NCBI Taxonomy" id="1202772"/>
    <lineage>
        <taxon>Eukaryota</taxon>
        <taxon>Sar</taxon>
        <taxon>Stramenopiles</taxon>
        <taxon>Oomycota</taxon>
        <taxon>Saprolegniomycetes</taxon>
        <taxon>Saprolegniales</taxon>
        <taxon>Achlyaceae</taxon>
        <taxon>Achlya</taxon>
    </lineage>
</organism>
<dbReference type="PANTHER" id="PTHR31973">
    <property type="entry name" value="POLYPROTEIN, PUTATIVE-RELATED"/>
    <property type="match status" value="1"/>
</dbReference>
<evidence type="ECO:0000313" key="5">
    <source>
        <dbReference type="Proteomes" id="UP000243579"/>
    </source>
</evidence>
<keyword evidence="5" id="KW-1185">Reference proteome</keyword>
<dbReference type="STRING" id="1202772.A0A1V9YQK6"/>
<dbReference type="EMBL" id="JNBR01001417">
    <property type="protein sequence ID" value="OQR87940.1"/>
    <property type="molecule type" value="Genomic_DNA"/>
</dbReference>
<protein>
    <recommendedName>
        <fullName evidence="3">SWIM-type domain-containing protein</fullName>
    </recommendedName>
</protein>
<sequence>MANVQKIVHSSRKISARALATTIQSDTSYEFLPWLLKEFHNLNDESIVELELDESKRFFRAFVAFGASIKQRHNHVPVLGTDGTFMKAKDYPGVYLNLVQRDANARNIVLAIALVPGETAENYLWFLRLCMRAGINFADFALFADRGKVTNAVATLGASGHVIPLKHCMIHLLRNLKTQFKLDGPAFHAQYLDDLGPENWTVHGNTEAYKPSVATTAKARPLFGVRSTNFVESDNAKNIHNDIRFNLPFAALHLAMADVMETASDRRQEVANMAKTAPILTPHATALLKGQKDKAEAYSVRVSTASLLVVYIPAFGTEGHEVDVDARTCTCGYVEQMHLPCRHLIRALKHVGKLDTVEMCIHPMYKFENYKRAVDAVAYRLPIFAHRCPEPGVTVLPPLVTKSSGKPRTNRIASAGESGSKDNTYQHRPSSTKKKYKCSACGATDHNAKTCAKKGRKLVASRSAGSCLWKDIPAACDRILIMDLLNPDSDSDNDLDSGDDDDRDVDEFGFDANGRGVAQVVGQASNVFRL</sequence>
<dbReference type="Proteomes" id="UP000243579">
    <property type="component" value="Unassembled WGS sequence"/>
</dbReference>
<dbReference type="AlphaFoldDB" id="A0A1V9YQK6"/>
<dbReference type="PANTHER" id="PTHR31973:SF187">
    <property type="entry name" value="MUTATOR TRANSPOSASE MUDRA PROTEIN"/>
    <property type="match status" value="1"/>
</dbReference>
<evidence type="ECO:0000259" key="3">
    <source>
        <dbReference type="PROSITE" id="PS50966"/>
    </source>
</evidence>
<keyword evidence="1" id="KW-0863">Zinc-finger</keyword>
<dbReference type="PROSITE" id="PS50966">
    <property type="entry name" value="ZF_SWIM"/>
    <property type="match status" value="1"/>
</dbReference>
<reference evidence="4 5" key="1">
    <citation type="journal article" date="2014" name="Genome Biol. Evol.">
        <title>The secreted proteins of Achlya hypogyna and Thraustotheca clavata identify the ancestral oomycete secretome and reveal gene acquisitions by horizontal gene transfer.</title>
        <authorList>
            <person name="Misner I."/>
            <person name="Blouin N."/>
            <person name="Leonard G."/>
            <person name="Richards T.A."/>
            <person name="Lane C.E."/>
        </authorList>
    </citation>
    <scope>NUCLEOTIDE SEQUENCE [LARGE SCALE GENOMIC DNA]</scope>
    <source>
        <strain evidence="4 5">ATCC 48635</strain>
    </source>
</reference>
<comment type="caution">
    <text evidence="4">The sequence shown here is derived from an EMBL/GenBank/DDBJ whole genome shotgun (WGS) entry which is preliminary data.</text>
</comment>
<feature type="region of interest" description="Disordered" evidence="2">
    <location>
        <begin position="490"/>
        <end position="509"/>
    </location>
</feature>
<dbReference type="InterPro" id="IPR007527">
    <property type="entry name" value="Znf_SWIM"/>
</dbReference>
<evidence type="ECO:0000256" key="2">
    <source>
        <dbReference type="SAM" id="MobiDB-lite"/>
    </source>
</evidence>
<accession>A0A1V9YQK6</accession>
<proteinExistence type="predicted"/>
<dbReference type="Pfam" id="PF04434">
    <property type="entry name" value="SWIM"/>
    <property type="match status" value="1"/>
</dbReference>
<gene>
    <name evidence="4" type="ORF">ACHHYP_07815</name>
</gene>
<feature type="region of interest" description="Disordered" evidence="2">
    <location>
        <begin position="403"/>
        <end position="431"/>
    </location>
</feature>
<keyword evidence="1" id="KW-0479">Metal-binding</keyword>
<evidence type="ECO:0000256" key="1">
    <source>
        <dbReference type="PROSITE-ProRule" id="PRU00325"/>
    </source>
</evidence>
<name>A0A1V9YQK6_ACHHY</name>
<feature type="domain" description="SWIM-type" evidence="3">
    <location>
        <begin position="320"/>
        <end position="352"/>
    </location>
</feature>
<dbReference type="GO" id="GO:0008270">
    <property type="term" value="F:zinc ion binding"/>
    <property type="evidence" value="ECO:0007669"/>
    <property type="project" value="UniProtKB-KW"/>
</dbReference>
<evidence type="ECO:0000313" key="4">
    <source>
        <dbReference type="EMBL" id="OQR87940.1"/>
    </source>
</evidence>
<dbReference type="OrthoDB" id="127234at2759"/>
<keyword evidence="1" id="KW-0862">Zinc</keyword>